<reference evidence="8" key="1">
    <citation type="journal article" date="2015" name="PeerJ">
        <title>First genomic representation of candidate bacterial phylum KSB3 points to enhanced environmental sensing as a trigger of wastewater bulking.</title>
        <authorList>
            <person name="Sekiguchi Y."/>
            <person name="Ohashi A."/>
            <person name="Parks D.H."/>
            <person name="Yamauchi T."/>
            <person name="Tyson G.W."/>
            <person name="Hugenholtz P."/>
        </authorList>
    </citation>
    <scope>NUCLEOTIDE SEQUENCE [LARGE SCALE GENOMIC DNA]</scope>
</reference>
<proteinExistence type="inferred from homology"/>
<dbReference type="InterPro" id="IPR001915">
    <property type="entry name" value="Peptidase_M48"/>
</dbReference>
<dbReference type="eggNOG" id="COG4783">
    <property type="taxonomic scope" value="Bacteria"/>
</dbReference>
<evidence type="ECO:0000256" key="1">
    <source>
        <dbReference type="ARBA" id="ARBA00022670"/>
    </source>
</evidence>
<dbReference type="GO" id="GO:0004222">
    <property type="term" value="F:metalloendopeptidase activity"/>
    <property type="evidence" value="ECO:0007669"/>
    <property type="project" value="InterPro"/>
</dbReference>
<evidence type="ECO:0000313" key="9">
    <source>
        <dbReference type="Proteomes" id="UP000030661"/>
    </source>
</evidence>
<feature type="domain" description="Peptidase M48" evidence="7">
    <location>
        <begin position="85"/>
        <end position="275"/>
    </location>
</feature>
<evidence type="ECO:0000313" key="8">
    <source>
        <dbReference type="EMBL" id="GAK59581.1"/>
    </source>
</evidence>
<comment type="similarity">
    <text evidence="6">Belongs to the peptidase M48 family.</text>
</comment>
<dbReference type="CDD" id="cd09897">
    <property type="entry name" value="H3TH_FEN1-XPG-like"/>
    <property type="match status" value="1"/>
</dbReference>
<evidence type="ECO:0000259" key="7">
    <source>
        <dbReference type="Pfam" id="PF01435"/>
    </source>
</evidence>
<keyword evidence="2" id="KW-0479">Metal-binding</keyword>
<name>A0A081C4S6_VECG1</name>
<dbReference type="PANTHER" id="PTHR22726:SF1">
    <property type="entry name" value="METALLOENDOPEPTIDASE OMA1, MITOCHONDRIAL"/>
    <property type="match status" value="1"/>
</dbReference>
<evidence type="ECO:0000256" key="4">
    <source>
        <dbReference type="ARBA" id="ARBA00022833"/>
    </source>
</evidence>
<dbReference type="HOGENOM" id="CLU_029002_5_2_0"/>
<dbReference type="InterPro" id="IPR051156">
    <property type="entry name" value="Mito/Outer_Membr_Metalloprot"/>
</dbReference>
<dbReference type="Proteomes" id="UP000030661">
    <property type="component" value="Unassembled WGS sequence"/>
</dbReference>
<evidence type="ECO:0000256" key="3">
    <source>
        <dbReference type="ARBA" id="ARBA00022801"/>
    </source>
</evidence>
<sequence>MRNTRKFIKKQHASFSRIAWFLLFTLLISGCTVPGLGDIDIIKTAETIEKVAKSFQDISPEQEYYIGRAFGATVAGQYAVYDNPQATSYLNLLGQTLAQASDRPETFGGYHFAILNSDEINAFAAPGGLIFVTRGILRCTQNEDALAAVLAHEIGHVQHKHGLQAIKKSRASSALTTIALEEVQANTSGAISNLTSVFQDSITDMTTTIINNGYSRAFEREADQAAIIIMKRVGYDPNGLIEMLRVMEARLNPAGQDFAKTHPSPASRIKEIQKIIGAYTEVKTPKARQKRFETAIGKI</sequence>
<comment type="cofactor">
    <cofactor evidence="6">
        <name>Zn(2+)</name>
        <dbReference type="ChEBI" id="CHEBI:29105"/>
    </cofactor>
    <text evidence="6">Binds 1 zinc ion per subunit.</text>
</comment>
<dbReference type="PANTHER" id="PTHR22726">
    <property type="entry name" value="METALLOENDOPEPTIDASE OMA1"/>
    <property type="match status" value="1"/>
</dbReference>
<dbReference type="STRING" id="1499967.U27_06566"/>
<dbReference type="Pfam" id="PF01435">
    <property type="entry name" value="Peptidase_M48"/>
    <property type="match status" value="1"/>
</dbReference>
<dbReference type="GO" id="GO:0051603">
    <property type="term" value="P:proteolysis involved in protein catabolic process"/>
    <property type="evidence" value="ECO:0007669"/>
    <property type="project" value="TreeGrafter"/>
</dbReference>
<organism evidence="8">
    <name type="scientific">Vecturithrix granuli</name>
    <dbReference type="NCBI Taxonomy" id="1499967"/>
    <lineage>
        <taxon>Bacteria</taxon>
        <taxon>Candidatus Moduliflexota</taxon>
        <taxon>Candidatus Vecturitrichia</taxon>
        <taxon>Candidatus Vecturitrichales</taxon>
        <taxon>Candidatus Vecturitrichaceae</taxon>
        <taxon>Candidatus Vecturithrix</taxon>
    </lineage>
</organism>
<evidence type="ECO:0000256" key="6">
    <source>
        <dbReference type="RuleBase" id="RU003983"/>
    </source>
</evidence>
<keyword evidence="3 6" id="KW-0378">Hydrolase</keyword>
<dbReference type="GO" id="GO:0016020">
    <property type="term" value="C:membrane"/>
    <property type="evidence" value="ECO:0007669"/>
    <property type="project" value="TreeGrafter"/>
</dbReference>
<evidence type="ECO:0000256" key="5">
    <source>
        <dbReference type="ARBA" id="ARBA00023049"/>
    </source>
</evidence>
<dbReference type="Gene3D" id="3.30.2010.10">
    <property type="entry name" value="Metalloproteases ('zincins'), catalytic domain"/>
    <property type="match status" value="1"/>
</dbReference>
<keyword evidence="1 6" id="KW-0645">Protease</keyword>
<gene>
    <name evidence="8" type="ORF">U27_06566</name>
</gene>
<keyword evidence="4 6" id="KW-0862">Zinc</keyword>
<keyword evidence="9" id="KW-1185">Reference proteome</keyword>
<evidence type="ECO:0000256" key="2">
    <source>
        <dbReference type="ARBA" id="ARBA00022723"/>
    </source>
</evidence>
<protein>
    <submittedName>
        <fullName evidence="8">Peptidase M48, Ste24p</fullName>
    </submittedName>
</protein>
<dbReference type="PROSITE" id="PS51257">
    <property type="entry name" value="PROKAR_LIPOPROTEIN"/>
    <property type="match status" value="1"/>
</dbReference>
<keyword evidence="5 6" id="KW-0482">Metalloprotease</keyword>
<dbReference type="EMBL" id="DF820470">
    <property type="protein sequence ID" value="GAK59581.1"/>
    <property type="molecule type" value="Genomic_DNA"/>
</dbReference>
<dbReference type="AlphaFoldDB" id="A0A081C4S6"/>
<accession>A0A081C4S6</accession>
<dbReference type="GO" id="GO:0046872">
    <property type="term" value="F:metal ion binding"/>
    <property type="evidence" value="ECO:0007669"/>
    <property type="project" value="UniProtKB-KW"/>
</dbReference>